<comment type="caution">
    <text evidence="5">The sequence shown here is derived from an EMBL/GenBank/DDBJ whole genome shotgun (WGS) entry which is preliminary data.</text>
</comment>
<dbReference type="Gene3D" id="1.50.10.10">
    <property type="match status" value="1"/>
</dbReference>
<evidence type="ECO:0000259" key="3">
    <source>
        <dbReference type="Pfam" id="PF06165"/>
    </source>
</evidence>
<dbReference type="InterPro" id="IPR052047">
    <property type="entry name" value="GH94_Enzymes"/>
</dbReference>
<name>A0A4Q2KAB5_9FIRM</name>
<dbReference type="GO" id="GO:0016757">
    <property type="term" value="F:glycosyltransferase activity"/>
    <property type="evidence" value="ECO:0007669"/>
    <property type="project" value="UniProtKB-KW"/>
</dbReference>
<dbReference type="OrthoDB" id="9769991at2"/>
<protein>
    <submittedName>
        <fullName evidence="5">Cellobiose phosphorylase</fullName>
    </submittedName>
</protein>
<keyword evidence="2" id="KW-0808">Transferase</keyword>
<reference evidence="5 6" key="1">
    <citation type="journal article" date="2019" name="Gut">
        <title>Antibiotics-induced monodominance of a novel gut bacterial order.</title>
        <authorList>
            <person name="Hildebrand F."/>
            <person name="Moitinho-Silva L."/>
            <person name="Blasche S."/>
            <person name="Jahn M.T."/>
            <person name="Gossmann T.I."/>
            <person name="Heuerta-Cepas J."/>
            <person name="Hercog R."/>
            <person name="Luetge M."/>
            <person name="Bahram M."/>
            <person name="Pryszlak A."/>
            <person name="Alves R.J."/>
            <person name="Waszak S.M."/>
            <person name="Zhu A."/>
            <person name="Ye L."/>
            <person name="Costea P.I."/>
            <person name="Aalvink S."/>
            <person name="Belzer C."/>
            <person name="Forslund S.K."/>
            <person name="Sunagawa S."/>
            <person name="Hentschel U."/>
            <person name="Merten C."/>
            <person name="Patil K.R."/>
            <person name="Benes V."/>
            <person name="Bork P."/>
        </authorList>
    </citation>
    <scope>NUCLEOTIDE SEQUENCE [LARGE SCALE GENOMIC DNA]</scope>
    <source>
        <strain evidence="5 6">HDS1380</strain>
    </source>
</reference>
<dbReference type="InterPro" id="IPR037018">
    <property type="entry name" value="GH65_N"/>
</dbReference>
<dbReference type="RefSeq" id="WP_129224349.1">
    <property type="nucleotide sequence ID" value="NZ_SDOZ01000002.1"/>
</dbReference>
<dbReference type="AlphaFoldDB" id="A0A4Q2KAB5"/>
<dbReference type="InterPro" id="IPR008928">
    <property type="entry name" value="6-hairpin_glycosidase_sf"/>
</dbReference>
<evidence type="ECO:0000313" key="5">
    <source>
        <dbReference type="EMBL" id="RXZ61554.1"/>
    </source>
</evidence>
<dbReference type="PANTHER" id="PTHR37469">
    <property type="entry name" value="CELLOBIONIC ACID PHOSPHORYLASE-RELATED"/>
    <property type="match status" value="1"/>
</dbReference>
<evidence type="ECO:0000259" key="4">
    <source>
        <dbReference type="Pfam" id="PF17167"/>
    </source>
</evidence>
<keyword evidence="6" id="KW-1185">Reference proteome</keyword>
<dbReference type="Pfam" id="PF06165">
    <property type="entry name" value="GH94_b-supersand"/>
    <property type="match status" value="1"/>
</dbReference>
<proteinExistence type="predicted"/>
<dbReference type="GO" id="GO:0005975">
    <property type="term" value="P:carbohydrate metabolic process"/>
    <property type="evidence" value="ECO:0007669"/>
    <property type="project" value="InterPro"/>
</dbReference>
<dbReference type="GO" id="GO:0030246">
    <property type="term" value="F:carbohydrate binding"/>
    <property type="evidence" value="ECO:0007669"/>
    <property type="project" value="InterPro"/>
</dbReference>
<dbReference type="SUPFAM" id="SSF74650">
    <property type="entry name" value="Galactose mutarotase-like"/>
    <property type="match status" value="1"/>
</dbReference>
<dbReference type="InterPro" id="IPR012341">
    <property type="entry name" value="6hp_glycosidase-like_sf"/>
</dbReference>
<sequence>MKYEFNTQKGVFTLYDPETGKDWSNHFFNDLSWIMSVTHFGATYSRYVDKNSVQVTLNCPLSSFLYLRDAETKKYWNIAGYPSLQKIRKYRCEHGQNYTKISSGFQNIEAAITYAVAPHDTREIWRVDVVNTSKRERTIDVFAVTAFDLNGYAQPVYYSAVTTSATEFIEEANAVFNKNLNPYRPHERSSGYIMSSEPVFAYEGNYEKFIGTMGTQTKPLVLERGWDCGNSTATVRQRGGILQNRLHLLPGESKTVYYVLGLIDSEEELISRTHELVSACRGIIDDAMTSENRFGKLRTQCPDPQFNHIYNFWAEKQVSFCMLGKKAVRDNAQLGMAMLNFNIDLAKKTIDECVAHQYSDGHAVLTWYPYLEPNIYSDPSVWLIFAVCAYVKETGDLGYLEKSVPYLDGGEDSVYGHLQRAVKWFRDPQNLGPHKFPRIHHADWNDALNIPDEQAESVMMAMLIGKAYDDMVRLSCAISDFSYAEELSHAKQALVELVNQVAYNGEYYVRAFSKFGIVGDKTCENGGKIYVNPQSWAILADMCPEDRKQSVLKAIDAMETEDGLPMCTPSYATYDESVGRMSGMLPGVYENGGIYNHAGCFKVMADCKAGRGEQAVATLKKIIPGGIRNDSYLTTAEPYVFTNCYLKHPSVDMKVGFSWQTGTSAWGLMAYYEGILGIHPDYDGLVIRPCLPATWKNVEAYREFRGNRLRFRYKNRGGYKVRLKIDGNSVDGTKVPLFADNEEHTITVELY</sequence>
<dbReference type="EMBL" id="SDOZ01000002">
    <property type="protein sequence ID" value="RXZ61554.1"/>
    <property type="molecule type" value="Genomic_DNA"/>
</dbReference>
<accession>A0A4Q2KAB5</accession>
<dbReference type="Proteomes" id="UP000291269">
    <property type="component" value="Unassembled WGS sequence"/>
</dbReference>
<evidence type="ECO:0000313" key="6">
    <source>
        <dbReference type="Proteomes" id="UP000291269"/>
    </source>
</evidence>
<dbReference type="Gene3D" id="2.60.420.10">
    <property type="entry name" value="Maltose phosphorylase, domain 3"/>
    <property type="match status" value="1"/>
</dbReference>
<keyword evidence="1" id="KW-0328">Glycosyltransferase</keyword>
<gene>
    <name evidence="5" type="ORF">ESZ91_03950</name>
</gene>
<dbReference type="Pfam" id="PF17167">
    <property type="entry name" value="Glyco_hydro_94"/>
    <property type="match status" value="1"/>
</dbReference>
<dbReference type="InterPro" id="IPR033432">
    <property type="entry name" value="GH94_catalytic"/>
</dbReference>
<organism evidence="5 6">
    <name type="scientific">Candidatus Borkfalkia ceftriaxoniphila</name>
    <dbReference type="NCBI Taxonomy" id="2508949"/>
    <lineage>
        <taxon>Bacteria</taxon>
        <taxon>Bacillati</taxon>
        <taxon>Bacillota</taxon>
        <taxon>Clostridia</taxon>
        <taxon>Christensenellales</taxon>
        <taxon>Christensenellaceae</taxon>
        <taxon>Candidatus Borkfalkia</taxon>
    </lineage>
</organism>
<evidence type="ECO:0000256" key="2">
    <source>
        <dbReference type="ARBA" id="ARBA00022679"/>
    </source>
</evidence>
<feature type="domain" description="Glycosyl hydrolase 94 supersandwich" evidence="3">
    <location>
        <begin position="16"/>
        <end position="270"/>
    </location>
</feature>
<dbReference type="InterPro" id="IPR011013">
    <property type="entry name" value="Gal_mutarotase_sf_dom"/>
</dbReference>
<dbReference type="Gene3D" id="2.70.98.40">
    <property type="entry name" value="Glycoside hydrolase, family 65, N-terminal domain"/>
    <property type="match status" value="1"/>
</dbReference>
<dbReference type="PANTHER" id="PTHR37469:SF2">
    <property type="entry name" value="CELLOBIONIC ACID PHOSPHORYLASE"/>
    <property type="match status" value="1"/>
</dbReference>
<evidence type="ECO:0000256" key="1">
    <source>
        <dbReference type="ARBA" id="ARBA00022676"/>
    </source>
</evidence>
<feature type="domain" description="Glycosyl hydrolase 94 catalytic" evidence="4">
    <location>
        <begin position="293"/>
        <end position="677"/>
    </location>
</feature>
<dbReference type="InterPro" id="IPR010383">
    <property type="entry name" value="Glyco_hydrolase_94_b-supersand"/>
</dbReference>
<dbReference type="SUPFAM" id="SSF48208">
    <property type="entry name" value="Six-hairpin glycosidases"/>
    <property type="match status" value="1"/>
</dbReference>